<evidence type="ECO:0000313" key="7">
    <source>
        <dbReference type="Proteomes" id="UP000481858"/>
    </source>
</evidence>
<keyword evidence="3" id="KW-1133">Transmembrane helix</keyword>
<evidence type="ECO:0000256" key="2">
    <source>
        <dbReference type="SAM" id="MobiDB-lite"/>
    </source>
</evidence>
<feature type="domain" description="Yeast cell wall synthesis Kre9/Knh1-like N-terminal" evidence="5">
    <location>
        <begin position="30"/>
        <end position="122"/>
    </location>
</feature>
<evidence type="ECO:0000256" key="3">
    <source>
        <dbReference type="SAM" id="Phobius"/>
    </source>
</evidence>
<keyword evidence="1 4" id="KW-0732">Signal</keyword>
<evidence type="ECO:0000256" key="4">
    <source>
        <dbReference type="SAM" id="SignalP"/>
    </source>
</evidence>
<dbReference type="EMBL" id="WUBL01000188">
    <property type="protein sequence ID" value="KAF2963687.1"/>
    <property type="molecule type" value="Genomic_DNA"/>
</dbReference>
<dbReference type="InterPro" id="IPR018466">
    <property type="entry name" value="Kre9/Knh1-like_N"/>
</dbReference>
<feature type="chain" id="PRO_5029006050" description="Yeast cell wall synthesis Kre9/Knh1-like N-terminal domain-containing protein" evidence="4">
    <location>
        <begin position="19"/>
        <end position="364"/>
    </location>
</feature>
<dbReference type="InParanoid" id="A0A7C8MMC3"/>
<feature type="compositionally biased region" description="Polar residues" evidence="2">
    <location>
        <begin position="210"/>
        <end position="223"/>
    </location>
</feature>
<evidence type="ECO:0000259" key="5">
    <source>
        <dbReference type="Pfam" id="PF10342"/>
    </source>
</evidence>
<dbReference type="Pfam" id="PF10342">
    <property type="entry name" value="Kre9_KNH"/>
    <property type="match status" value="1"/>
</dbReference>
<feature type="transmembrane region" description="Helical" evidence="3">
    <location>
        <begin position="250"/>
        <end position="275"/>
    </location>
</feature>
<evidence type="ECO:0000256" key="1">
    <source>
        <dbReference type="ARBA" id="ARBA00022729"/>
    </source>
</evidence>
<gene>
    <name evidence="6" type="ORF">GQX73_g9893</name>
</gene>
<evidence type="ECO:0000313" key="6">
    <source>
        <dbReference type="EMBL" id="KAF2963687.1"/>
    </source>
</evidence>
<feature type="signal peptide" evidence="4">
    <location>
        <begin position="1"/>
        <end position="18"/>
    </location>
</feature>
<organism evidence="6 7">
    <name type="scientific">Xylaria multiplex</name>
    <dbReference type="NCBI Taxonomy" id="323545"/>
    <lineage>
        <taxon>Eukaryota</taxon>
        <taxon>Fungi</taxon>
        <taxon>Dikarya</taxon>
        <taxon>Ascomycota</taxon>
        <taxon>Pezizomycotina</taxon>
        <taxon>Sordariomycetes</taxon>
        <taxon>Xylariomycetidae</taxon>
        <taxon>Xylariales</taxon>
        <taxon>Xylariaceae</taxon>
        <taxon>Xylaria</taxon>
    </lineage>
</organism>
<keyword evidence="3" id="KW-0472">Membrane</keyword>
<dbReference type="OrthoDB" id="2260257at2759"/>
<protein>
    <recommendedName>
        <fullName evidence="5">Yeast cell wall synthesis Kre9/Knh1-like N-terminal domain-containing protein</fullName>
    </recommendedName>
</protein>
<accession>A0A7C8MMC3</accession>
<feature type="region of interest" description="Disordered" evidence="2">
    <location>
        <begin position="200"/>
        <end position="223"/>
    </location>
</feature>
<comment type="caution">
    <text evidence="6">The sequence shown here is derived from an EMBL/GenBank/DDBJ whole genome shotgun (WGS) entry which is preliminary data.</text>
</comment>
<proteinExistence type="predicted"/>
<sequence length="364" mass="39395">MAALRKLTLLSLWGIAYSQVTNTFVEFLAPQKSEVVTVGIEYVIKWVPESPIGSGTMSLLTGQTSESLTKIREIAYLADVTNGSFSWPVAPPALAQSSSFYAFNLSLDGSESTFAISPLFKISFETIPGSNGTCDDNLAGQTTNAHRNQNQSRRAIRPTTMLTSRKQVFNKSTNQNQGTPVFDMSSFATSYMAVVEKSPISSNNDKDAADNTSSKRFNPRNNVIINSNSGFSTSGLTSDSNSGSQLSNGAIAGIVIGASTAVAIFSSLIWLVFYYRRKLLEKVRFCVKETCGPEKPSPKESCRPNAVATTCSQTETAKMYELNATREPQEADGKMKPAELGLTVPRLGPLAADMQHGVIYTQLE</sequence>
<name>A0A7C8MMC3_9PEZI</name>
<keyword evidence="3" id="KW-0812">Transmembrane</keyword>
<reference evidence="6 7" key="1">
    <citation type="submission" date="2019-12" db="EMBL/GenBank/DDBJ databases">
        <title>Draft genome sequence of the ascomycete Xylaria multiplex DSM 110363.</title>
        <authorList>
            <person name="Buettner E."/>
            <person name="Kellner H."/>
        </authorList>
    </citation>
    <scope>NUCLEOTIDE SEQUENCE [LARGE SCALE GENOMIC DNA]</scope>
    <source>
        <strain evidence="6 7">DSM 110363</strain>
    </source>
</reference>
<dbReference type="AlphaFoldDB" id="A0A7C8MMC3"/>
<dbReference type="Proteomes" id="UP000481858">
    <property type="component" value="Unassembled WGS sequence"/>
</dbReference>
<keyword evidence="7" id="KW-1185">Reference proteome</keyword>